<gene>
    <name evidence="2" type="ORF">DARMORV10_A07P32220.1</name>
</gene>
<reference evidence="2" key="1">
    <citation type="submission" date="2021-01" db="EMBL/GenBank/DDBJ databases">
        <authorList>
            <consortium name="Genoscope - CEA"/>
            <person name="William W."/>
        </authorList>
    </citation>
    <scope>NUCLEOTIDE SEQUENCE</scope>
</reference>
<dbReference type="AlphaFoldDB" id="A0A816ZBW7"/>
<protein>
    <submittedName>
        <fullName evidence="2">(rape) hypothetical protein</fullName>
    </submittedName>
</protein>
<evidence type="ECO:0000313" key="2">
    <source>
        <dbReference type="EMBL" id="CAF2186548.1"/>
    </source>
</evidence>
<dbReference type="EMBL" id="HG994361">
    <property type="protein sequence ID" value="CAF2186548.1"/>
    <property type="molecule type" value="Genomic_DNA"/>
</dbReference>
<dbReference type="Proteomes" id="UP001295469">
    <property type="component" value="Chromosome A07"/>
</dbReference>
<name>A0A816ZBW7_BRANA</name>
<sequence length="139" mass="15007">MMVTRPDSVVARVSGVTTSGSSPRSRHQSSRSASCGLGLRRGVGFSAWWAFLGVLVSLCFQSRCHECSGVSFFSEARYTLRLLVRTRASLVGVWRFDGLFSGLVVYGHVVTVPEISLSSAVSLFGVRLQSAFEATGKLL</sequence>
<organism evidence="2">
    <name type="scientific">Brassica napus</name>
    <name type="common">Rape</name>
    <dbReference type="NCBI Taxonomy" id="3708"/>
    <lineage>
        <taxon>Eukaryota</taxon>
        <taxon>Viridiplantae</taxon>
        <taxon>Streptophyta</taxon>
        <taxon>Embryophyta</taxon>
        <taxon>Tracheophyta</taxon>
        <taxon>Spermatophyta</taxon>
        <taxon>Magnoliopsida</taxon>
        <taxon>eudicotyledons</taxon>
        <taxon>Gunneridae</taxon>
        <taxon>Pentapetalae</taxon>
        <taxon>rosids</taxon>
        <taxon>malvids</taxon>
        <taxon>Brassicales</taxon>
        <taxon>Brassicaceae</taxon>
        <taxon>Brassiceae</taxon>
        <taxon>Brassica</taxon>
    </lineage>
</organism>
<evidence type="ECO:0000256" key="1">
    <source>
        <dbReference type="SAM" id="MobiDB-lite"/>
    </source>
</evidence>
<proteinExistence type="predicted"/>
<accession>A0A816ZBW7</accession>
<feature type="region of interest" description="Disordered" evidence="1">
    <location>
        <begin position="1"/>
        <end position="34"/>
    </location>
</feature>